<dbReference type="Proteomes" id="UP000824023">
    <property type="component" value="Unassembled WGS sequence"/>
</dbReference>
<evidence type="ECO:0000256" key="1">
    <source>
        <dbReference type="SAM" id="MobiDB-lite"/>
    </source>
</evidence>
<gene>
    <name evidence="2" type="ORF">H9819_09490</name>
</gene>
<proteinExistence type="predicted"/>
<comment type="caution">
    <text evidence="2">The sequence shown here is derived from an EMBL/GenBank/DDBJ whole genome shotgun (WGS) entry which is preliminary data.</text>
</comment>
<feature type="region of interest" description="Disordered" evidence="1">
    <location>
        <begin position="18"/>
        <end position="59"/>
    </location>
</feature>
<evidence type="ECO:0000313" key="3">
    <source>
        <dbReference type="Proteomes" id="UP000824023"/>
    </source>
</evidence>
<organism evidence="2 3">
    <name type="scientific">Candidatus Bacteroides merdipullorum</name>
    <dbReference type="NCBI Taxonomy" id="2838474"/>
    <lineage>
        <taxon>Bacteria</taxon>
        <taxon>Pseudomonadati</taxon>
        <taxon>Bacteroidota</taxon>
        <taxon>Bacteroidia</taxon>
        <taxon>Bacteroidales</taxon>
        <taxon>Bacteroidaceae</taxon>
        <taxon>Bacteroides</taxon>
    </lineage>
</organism>
<sequence length="59" mass="6379">MSILNQLNVNLSQLQQPRCGKAPALTDKNRRPSGHEARLFRTGKDGGTPPPPAGKSSQR</sequence>
<accession>A0A9D2A6S2</accession>
<protein>
    <submittedName>
        <fullName evidence="2">Uncharacterized protein</fullName>
    </submittedName>
</protein>
<evidence type="ECO:0000313" key="2">
    <source>
        <dbReference type="EMBL" id="HIZ02461.1"/>
    </source>
</evidence>
<feature type="compositionally biased region" description="Basic and acidic residues" evidence="1">
    <location>
        <begin position="27"/>
        <end position="44"/>
    </location>
</feature>
<dbReference type="AlphaFoldDB" id="A0A9D2A6S2"/>
<reference evidence="2" key="1">
    <citation type="journal article" date="2021" name="PeerJ">
        <title>Extensive microbial diversity within the chicken gut microbiome revealed by metagenomics and culture.</title>
        <authorList>
            <person name="Gilroy R."/>
            <person name="Ravi A."/>
            <person name="Getino M."/>
            <person name="Pursley I."/>
            <person name="Horton D.L."/>
            <person name="Alikhan N.F."/>
            <person name="Baker D."/>
            <person name="Gharbi K."/>
            <person name="Hall N."/>
            <person name="Watson M."/>
            <person name="Adriaenssens E.M."/>
            <person name="Foster-Nyarko E."/>
            <person name="Jarju S."/>
            <person name="Secka A."/>
            <person name="Antonio M."/>
            <person name="Oren A."/>
            <person name="Chaudhuri R.R."/>
            <person name="La Ragione R."/>
            <person name="Hildebrand F."/>
            <person name="Pallen M.J."/>
        </authorList>
    </citation>
    <scope>NUCLEOTIDE SEQUENCE</scope>
    <source>
        <strain evidence="2">ChiHjej12B11-24981</strain>
    </source>
</reference>
<name>A0A9D2A6S2_9BACE</name>
<dbReference type="EMBL" id="DXCK01000125">
    <property type="protein sequence ID" value="HIZ02461.1"/>
    <property type="molecule type" value="Genomic_DNA"/>
</dbReference>
<reference evidence="2" key="2">
    <citation type="submission" date="2021-04" db="EMBL/GenBank/DDBJ databases">
        <authorList>
            <person name="Gilroy R."/>
        </authorList>
    </citation>
    <scope>NUCLEOTIDE SEQUENCE</scope>
    <source>
        <strain evidence="2">ChiHjej12B11-24981</strain>
    </source>
</reference>